<gene>
    <name evidence="5" type="ORF">JS756_30855</name>
</gene>
<proteinExistence type="predicted"/>
<dbReference type="Gene3D" id="3.90.245.10">
    <property type="entry name" value="Ribonucleoside hydrolase-like"/>
    <property type="match status" value="1"/>
</dbReference>
<dbReference type="PANTHER" id="PTHR12304:SF4">
    <property type="entry name" value="URIDINE NUCLEOSIDASE"/>
    <property type="match status" value="1"/>
</dbReference>
<evidence type="ECO:0000313" key="5">
    <source>
        <dbReference type="EMBL" id="MBN0048425.1"/>
    </source>
</evidence>
<dbReference type="GO" id="GO:0016787">
    <property type="term" value="F:hydrolase activity"/>
    <property type="evidence" value="ECO:0007669"/>
    <property type="project" value="UniProtKB-KW"/>
</dbReference>
<evidence type="ECO:0000313" key="6">
    <source>
        <dbReference type="Proteomes" id="UP000788262"/>
    </source>
</evidence>
<evidence type="ECO:0000259" key="4">
    <source>
        <dbReference type="Pfam" id="PF01156"/>
    </source>
</evidence>
<accession>A0ABS2VZL3</accession>
<dbReference type="Pfam" id="PF01156">
    <property type="entry name" value="IU_nuc_hydro"/>
    <property type="match status" value="1"/>
</dbReference>
<dbReference type="RefSeq" id="WP_205386558.1">
    <property type="nucleotide sequence ID" value="NZ_JAFFZS010000039.1"/>
</dbReference>
<keyword evidence="1 5" id="KW-0378">Hydrolase</keyword>
<comment type="caution">
    <text evidence="5">The sequence shown here is derived from an EMBL/GenBank/DDBJ whole genome shotgun (WGS) entry which is preliminary data.</text>
</comment>
<dbReference type="EMBL" id="JAFFZS010000039">
    <property type="protein sequence ID" value="MBN0048425.1"/>
    <property type="molecule type" value="Genomic_DNA"/>
</dbReference>
<feature type="signal peptide" evidence="3">
    <location>
        <begin position="1"/>
        <end position="26"/>
    </location>
</feature>
<dbReference type="InterPro" id="IPR023186">
    <property type="entry name" value="IUNH"/>
</dbReference>
<feature type="chain" id="PRO_5046777641" evidence="3">
    <location>
        <begin position="27"/>
        <end position="381"/>
    </location>
</feature>
<keyword evidence="3" id="KW-0732">Signal</keyword>
<dbReference type="PANTHER" id="PTHR12304">
    <property type="entry name" value="INOSINE-URIDINE PREFERRING NUCLEOSIDE HYDROLASE"/>
    <property type="match status" value="1"/>
</dbReference>
<sequence length="381" mass="40840">MRKLIAMSVGLLVPVVLCSNVSAAQAAAHSPVHAPPDAVDSFVQGKEDSFPSGNRREPVILSTDLAMGLTTGNRNGIATSVPDIDDAYAFALAVAQRVDLRGVVVTMGNSLVEPSMVTARATRKALRSRVPVVQGADVWLPVLRQEETGGADLTDTCVNDGVRFMADQLHRTRGLTILAIGPLTDVACLAMNYPAEAAHIKRVVALVGSKPTTPLELFGHPAVDFNYIMDPRAEAIVLEQTSIPFTAINFELSSLAPIPLDRLREMATDPDPLARYFGRSSRPLVDELAANGFPAKPVFDAAVVWHLVRPESHVCHQVGFRLKTGSPAITQAVDDNVTDWFSPEFTNTRQVTACTGFTSAQAEAEYRHAVLAAVHADSSEG</sequence>
<keyword evidence="6" id="KW-1185">Reference proteome</keyword>
<reference evidence="5 6" key="1">
    <citation type="submission" date="2021-02" db="EMBL/GenBank/DDBJ databases">
        <title>Whole genome sequencing of Streptomyces actuosus VRA1.</title>
        <authorList>
            <person name="Sen G."/>
            <person name="Sen A."/>
        </authorList>
    </citation>
    <scope>NUCLEOTIDE SEQUENCE [LARGE SCALE GENOMIC DNA]</scope>
    <source>
        <strain evidence="5 6">VRA1</strain>
    </source>
</reference>
<feature type="domain" description="Inosine/uridine-preferring nucleoside hydrolase" evidence="4">
    <location>
        <begin position="83"/>
        <end position="322"/>
    </location>
</feature>
<dbReference type="SUPFAM" id="SSF53590">
    <property type="entry name" value="Nucleoside hydrolase"/>
    <property type="match status" value="1"/>
</dbReference>
<protein>
    <submittedName>
        <fullName evidence="5">Nucleoside hydrolase</fullName>
    </submittedName>
</protein>
<dbReference type="Proteomes" id="UP000788262">
    <property type="component" value="Unassembled WGS sequence"/>
</dbReference>
<name>A0ABS2VZL3_STRAS</name>
<dbReference type="InterPro" id="IPR036452">
    <property type="entry name" value="Ribo_hydro-like"/>
</dbReference>
<keyword evidence="2" id="KW-0326">Glycosidase</keyword>
<dbReference type="InterPro" id="IPR001910">
    <property type="entry name" value="Inosine/uridine_hydrolase_dom"/>
</dbReference>
<organism evidence="5 6">
    <name type="scientific">Streptomyces actuosus</name>
    <dbReference type="NCBI Taxonomy" id="1885"/>
    <lineage>
        <taxon>Bacteria</taxon>
        <taxon>Bacillati</taxon>
        <taxon>Actinomycetota</taxon>
        <taxon>Actinomycetes</taxon>
        <taxon>Kitasatosporales</taxon>
        <taxon>Streptomycetaceae</taxon>
        <taxon>Streptomyces</taxon>
    </lineage>
</organism>
<evidence type="ECO:0000256" key="2">
    <source>
        <dbReference type="ARBA" id="ARBA00023295"/>
    </source>
</evidence>
<evidence type="ECO:0000256" key="3">
    <source>
        <dbReference type="SAM" id="SignalP"/>
    </source>
</evidence>
<evidence type="ECO:0000256" key="1">
    <source>
        <dbReference type="ARBA" id="ARBA00022801"/>
    </source>
</evidence>